<evidence type="ECO:0000256" key="5">
    <source>
        <dbReference type="ARBA" id="ARBA00023136"/>
    </source>
</evidence>
<sequence>MSEEKRVYVKVCSSDEGESAEPAPEPINEQPLSMGKRTLQTLCGASEVSSDQTLWKCLLAEFIGTATLVLIACGSCYGVTSPTSEAVVRIAFGFGLAVASVAQAVGHISGGHLNPCVTAGMLVAGNISFVKGFFYVCSQCIGAITGAAILQALTPAGFGLGATSLAKDVTPLMGFFIEATISFVLVLTVFGATDGNRLDVLGSVPLAIGLSITVCHLFAIPLTGASMNPARTFGPALILQNFENHHIYWLGPLLGGISAGLVYRYAFSAPKPTVDELERAARMCCLAKMSGKEVEASSGI</sequence>
<dbReference type="GeneID" id="100906781"/>
<keyword evidence="9" id="KW-1185">Reference proteome</keyword>
<evidence type="ECO:0000256" key="2">
    <source>
        <dbReference type="ARBA" id="ARBA00006175"/>
    </source>
</evidence>
<protein>
    <submittedName>
        <fullName evidence="10">Aquaporin AQPAn.G</fullName>
    </submittedName>
</protein>
<feature type="transmembrane region" description="Helical" evidence="8">
    <location>
        <begin position="204"/>
        <end position="227"/>
    </location>
</feature>
<dbReference type="RefSeq" id="XP_018493926.1">
    <property type="nucleotide sequence ID" value="XM_018638410.1"/>
</dbReference>
<evidence type="ECO:0000256" key="1">
    <source>
        <dbReference type="ARBA" id="ARBA00004141"/>
    </source>
</evidence>
<reference evidence="10" key="1">
    <citation type="submission" date="2025-08" db="UniProtKB">
        <authorList>
            <consortium name="RefSeq"/>
        </authorList>
    </citation>
    <scope>IDENTIFICATION</scope>
</reference>
<dbReference type="Proteomes" id="UP000694867">
    <property type="component" value="Unplaced"/>
</dbReference>
<dbReference type="InterPro" id="IPR023271">
    <property type="entry name" value="Aquaporin-like"/>
</dbReference>
<dbReference type="PRINTS" id="PR00783">
    <property type="entry name" value="MINTRINSICP"/>
</dbReference>
<dbReference type="KEGG" id="goe:100906781"/>
<dbReference type="Pfam" id="PF00230">
    <property type="entry name" value="MIP"/>
    <property type="match status" value="1"/>
</dbReference>
<comment type="subcellular location">
    <subcellularLocation>
        <location evidence="1">Membrane</location>
        <topology evidence="1">Multi-pass membrane protein</topology>
    </subcellularLocation>
</comment>
<gene>
    <name evidence="10" type="primary">LOC100906781</name>
</gene>
<organism evidence="9 10">
    <name type="scientific">Galendromus occidentalis</name>
    <name type="common">western predatory mite</name>
    <dbReference type="NCBI Taxonomy" id="34638"/>
    <lineage>
        <taxon>Eukaryota</taxon>
        <taxon>Metazoa</taxon>
        <taxon>Ecdysozoa</taxon>
        <taxon>Arthropoda</taxon>
        <taxon>Chelicerata</taxon>
        <taxon>Arachnida</taxon>
        <taxon>Acari</taxon>
        <taxon>Parasitiformes</taxon>
        <taxon>Mesostigmata</taxon>
        <taxon>Gamasina</taxon>
        <taxon>Phytoseioidea</taxon>
        <taxon>Phytoseiidae</taxon>
        <taxon>Typhlodrominae</taxon>
        <taxon>Galendromus</taxon>
    </lineage>
</organism>
<dbReference type="PANTHER" id="PTHR19139">
    <property type="entry name" value="AQUAPORIN TRANSPORTER"/>
    <property type="match status" value="1"/>
</dbReference>
<evidence type="ECO:0000313" key="9">
    <source>
        <dbReference type="Proteomes" id="UP000694867"/>
    </source>
</evidence>
<keyword evidence="4 8" id="KW-1133">Transmembrane helix</keyword>
<dbReference type="InterPro" id="IPR034294">
    <property type="entry name" value="Aquaporin_transptr"/>
</dbReference>
<keyword evidence="5 8" id="KW-0472">Membrane</keyword>
<feature type="transmembrane region" description="Helical" evidence="8">
    <location>
        <begin position="132"/>
        <end position="153"/>
    </location>
</feature>
<comment type="similarity">
    <text evidence="2 6">Belongs to the MIP/aquaporin (TC 1.A.8) family.</text>
</comment>
<evidence type="ECO:0000256" key="3">
    <source>
        <dbReference type="ARBA" id="ARBA00022692"/>
    </source>
</evidence>
<dbReference type="NCBIfam" id="TIGR00861">
    <property type="entry name" value="MIP"/>
    <property type="match status" value="1"/>
</dbReference>
<keyword evidence="3 6" id="KW-0812">Transmembrane</keyword>
<dbReference type="AlphaFoldDB" id="A0AAJ7P9M0"/>
<feature type="transmembrane region" description="Helical" evidence="8">
    <location>
        <begin position="173"/>
        <end position="192"/>
    </location>
</feature>
<accession>A0AAJ7P9M0</accession>
<name>A0AAJ7P9M0_9ACAR</name>
<evidence type="ECO:0000256" key="8">
    <source>
        <dbReference type="SAM" id="Phobius"/>
    </source>
</evidence>
<feature type="transmembrane region" description="Helical" evidence="8">
    <location>
        <begin position="86"/>
        <end position="105"/>
    </location>
</feature>
<evidence type="ECO:0000313" key="10">
    <source>
        <dbReference type="RefSeq" id="XP_018493926.1"/>
    </source>
</evidence>
<feature type="transmembrane region" description="Helical" evidence="8">
    <location>
        <begin position="247"/>
        <end position="267"/>
    </location>
</feature>
<dbReference type="GO" id="GO:0005886">
    <property type="term" value="C:plasma membrane"/>
    <property type="evidence" value="ECO:0007669"/>
    <property type="project" value="TreeGrafter"/>
</dbReference>
<dbReference type="SUPFAM" id="SSF81338">
    <property type="entry name" value="Aquaporin-like"/>
    <property type="match status" value="1"/>
</dbReference>
<dbReference type="GO" id="GO:0015267">
    <property type="term" value="F:channel activity"/>
    <property type="evidence" value="ECO:0007669"/>
    <property type="project" value="InterPro"/>
</dbReference>
<keyword evidence="6" id="KW-0813">Transport</keyword>
<evidence type="ECO:0000256" key="6">
    <source>
        <dbReference type="RuleBase" id="RU000477"/>
    </source>
</evidence>
<proteinExistence type="inferred from homology"/>
<evidence type="ECO:0000256" key="7">
    <source>
        <dbReference type="SAM" id="MobiDB-lite"/>
    </source>
</evidence>
<dbReference type="InterPro" id="IPR000425">
    <property type="entry name" value="MIP"/>
</dbReference>
<dbReference type="Gene3D" id="1.20.1080.10">
    <property type="entry name" value="Glycerol uptake facilitator protein"/>
    <property type="match status" value="1"/>
</dbReference>
<dbReference type="CDD" id="cd00333">
    <property type="entry name" value="MIP"/>
    <property type="match status" value="1"/>
</dbReference>
<evidence type="ECO:0000256" key="4">
    <source>
        <dbReference type="ARBA" id="ARBA00022989"/>
    </source>
</evidence>
<feature type="region of interest" description="Disordered" evidence="7">
    <location>
        <begin position="12"/>
        <end position="31"/>
    </location>
</feature>
<dbReference type="PANTHER" id="PTHR19139:SF199">
    <property type="entry name" value="MIP17260P"/>
    <property type="match status" value="1"/>
</dbReference>
<feature type="transmembrane region" description="Helical" evidence="8">
    <location>
        <begin position="58"/>
        <end position="80"/>
    </location>
</feature>